<dbReference type="AlphaFoldDB" id="A0A158EDP0"/>
<dbReference type="EMBL" id="FCOX02000072">
    <property type="protein sequence ID" value="SAL05009.1"/>
    <property type="molecule type" value="Genomic_DNA"/>
</dbReference>
<keyword evidence="2" id="KW-1185">Reference proteome</keyword>
<organism evidence="1 2">
    <name type="scientific">Caballeronia calidae</name>
    <dbReference type="NCBI Taxonomy" id="1777139"/>
    <lineage>
        <taxon>Bacteria</taxon>
        <taxon>Pseudomonadati</taxon>
        <taxon>Pseudomonadota</taxon>
        <taxon>Betaproteobacteria</taxon>
        <taxon>Burkholderiales</taxon>
        <taxon>Burkholderiaceae</taxon>
        <taxon>Caballeronia</taxon>
    </lineage>
</organism>
<dbReference type="OrthoDB" id="5405511at2"/>
<comment type="caution">
    <text evidence="1">The sequence shown here is derived from an EMBL/GenBank/DDBJ whole genome shotgun (WGS) entry which is preliminary data.</text>
</comment>
<dbReference type="Proteomes" id="UP000071859">
    <property type="component" value="Unassembled WGS sequence"/>
</dbReference>
<dbReference type="RefSeq" id="WP_062611366.1">
    <property type="nucleotide sequence ID" value="NZ_FCOX02000072.1"/>
</dbReference>
<name>A0A158EDP0_9BURK</name>
<proteinExistence type="predicted"/>
<sequence length="143" mass="16407">MVSKLRTGKDKAAIVTEQQALEQYVPDLHNWPASWRVVDEDISTGRTIVAIFTPFLEHLLTLGCTRKTLLRHRDHIWMLGGEMIRRRHEDPDLLTLQVETLLDKLIEEDGGPLIWPAISEAPQNSFDATCRKLYQYLDRASLG</sequence>
<evidence type="ECO:0000313" key="2">
    <source>
        <dbReference type="Proteomes" id="UP000071859"/>
    </source>
</evidence>
<evidence type="ECO:0000313" key="1">
    <source>
        <dbReference type="EMBL" id="SAL05009.1"/>
    </source>
</evidence>
<gene>
    <name evidence="1" type="ORF">AWB78_07243</name>
</gene>
<accession>A0A158EDP0</accession>
<protein>
    <submittedName>
        <fullName evidence="1">Uncharacterized protein</fullName>
    </submittedName>
</protein>
<reference evidence="1" key="1">
    <citation type="submission" date="2016-01" db="EMBL/GenBank/DDBJ databases">
        <authorList>
            <person name="Peeters C."/>
        </authorList>
    </citation>
    <scope>NUCLEOTIDE SEQUENCE</scope>
    <source>
        <strain evidence="1">LMG 29321</strain>
    </source>
</reference>